<evidence type="ECO:0000313" key="3">
    <source>
        <dbReference type="Proteomes" id="UP000198356"/>
    </source>
</evidence>
<name>A0A239M166_9BACT</name>
<dbReference type="Proteomes" id="UP000198356">
    <property type="component" value="Unassembled WGS sequence"/>
</dbReference>
<proteinExistence type="predicted"/>
<dbReference type="EMBL" id="FZOU01000009">
    <property type="protein sequence ID" value="SNT36042.1"/>
    <property type="molecule type" value="Genomic_DNA"/>
</dbReference>
<gene>
    <name evidence="2" type="ORF">SAMN05421770_1096</name>
</gene>
<keyword evidence="3" id="KW-1185">Reference proteome</keyword>
<accession>A0A239M166</accession>
<sequence length="264" mass="28388">MTPERRKLARKPTLVAPKFAPVDVKASRAHDPADAPDGPKSYTGLLIVAVGGTCFLAYIFNWAGLQTTLDGYFNGIYAQTQGQTDAVGNGIATAAPYVGLAVAALLVYMVIAAVIRSMPAKKRKGPPPRRELTLHRFVDKAREHALDVVMARELYRIFQAECGAGCLPAELEDSFSNELKLPEDRVQAIYMALLQKVERKPDPKAGEPKLGTVLELMTTVQASPRGLMKPAVLRSAAKAEQPVVMSGAAFVRPARPTAPVAAGR</sequence>
<keyword evidence="1" id="KW-1133">Transmembrane helix</keyword>
<evidence type="ECO:0000256" key="1">
    <source>
        <dbReference type="SAM" id="Phobius"/>
    </source>
</evidence>
<dbReference type="AlphaFoldDB" id="A0A239M166"/>
<evidence type="ECO:0000313" key="2">
    <source>
        <dbReference type="EMBL" id="SNT36042.1"/>
    </source>
</evidence>
<keyword evidence="1" id="KW-0812">Transmembrane</keyword>
<feature type="transmembrane region" description="Helical" evidence="1">
    <location>
        <begin position="42"/>
        <end position="63"/>
    </location>
</feature>
<organism evidence="2 3">
    <name type="scientific">Granulicella rosea</name>
    <dbReference type="NCBI Taxonomy" id="474952"/>
    <lineage>
        <taxon>Bacteria</taxon>
        <taxon>Pseudomonadati</taxon>
        <taxon>Acidobacteriota</taxon>
        <taxon>Terriglobia</taxon>
        <taxon>Terriglobales</taxon>
        <taxon>Acidobacteriaceae</taxon>
        <taxon>Granulicella</taxon>
    </lineage>
</organism>
<feature type="transmembrane region" description="Helical" evidence="1">
    <location>
        <begin position="94"/>
        <end position="115"/>
    </location>
</feature>
<keyword evidence="1" id="KW-0472">Membrane</keyword>
<protein>
    <submittedName>
        <fullName evidence="2">Uncharacterized protein</fullName>
    </submittedName>
</protein>
<reference evidence="2 3" key="1">
    <citation type="submission" date="2017-06" db="EMBL/GenBank/DDBJ databases">
        <authorList>
            <person name="Kim H.J."/>
            <person name="Triplett B.A."/>
        </authorList>
    </citation>
    <scope>NUCLEOTIDE SEQUENCE [LARGE SCALE GENOMIC DNA]</scope>
    <source>
        <strain evidence="2 3">DSM 18704</strain>
    </source>
</reference>